<protein>
    <submittedName>
        <fullName evidence="1">Uncharacterized protein</fullName>
    </submittedName>
</protein>
<dbReference type="STRING" id="1720063.SAMN05216217_11650"/>
<dbReference type="InterPro" id="IPR036397">
    <property type="entry name" value="RNaseH_sf"/>
</dbReference>
<dbReference type="SUPFAM" id="SSF53098">
    <property type="entry name" value="Ribonuclease H-like"/>
    <property type="match status" value="1"/>
</dbReference>
<name>A0A1I4TWE6_9GAMM</name>
<gene>
    <name evidence="1" type="ORF">SAMN05216217_11650</name>
</gene>
<dbReference type="OrthoDB" id="6687915at2"/>
<dbReference type="InterPro" id="IPR012337">
    <property type="entry name" value="RNaseH-like_sf"/>
</dbReference>
<evidence type="ECO:0000313" key="1">
    <source>
        <dbReference type="EMBL" id="SFM80873.1"/>
    </source>
</evidence>
<evidence type="ECO:0000313" key="2">
    <source>
        <dbReference type="Proteomes" id="UP000243629"/>
    </source>
</evidence>
<dbReference type="RefSeq" id="WP_093478138.1">
    <property type="nucleotide sequence ID" value="NZ_FOUI01000016.1"/>
</dbReference>
<dbReference type="Proteomes" id="UP000243629">
    <property type="component" value="Unassembled WGS sequence"/>
</dbReference>
<accession>A0A1I4TWE6</accession>
<sequence length="153" mass="17109">MHRIYLDTEFTSLTLERKLISLALVSSTGDECYVELSEGWTLDDCSEFVVETVLPLLDIEQQGLTRRDAAEQVRIFLLAQGEAVIVGDALHWDWPLLTALLAPKGLPDNIRGCREVDDPLGHLPPEHVPHHALLDARLLHDLCEQPDQAPDSN</sequence>
<dbReference type="EMBL" id="FOUI01000016">
    <property type="protein sequence ID" value="SFM80873.1"/>
    <property type="molecule type" value="Genomic_DNA"/>
</dbReference>
<keyword evidence="2" id="KW-1185">Reference proteome</keyword>
<organism evidence="1 2">
    <name type="scientific">Halopseudomonas yangmingensis</name>
    <dbReference type="NCBI Taxonomy" id="1720063"/>
    <lineage>
        <taxon>Bacteria</taxon>
        <taxon>Pseudomonadati</taxon>
        <taxon>Pseudomonadota</taxon>
        <taxon>Gammaproteobacteria</taxon>
        <taxon>Pseudomonadales</taxon>
        <taxon>Pseudomonadaceae</taxon>
        <taxon>Halopseudomonas</taxon>
    </lineage>
</organism>
<dbReference type="Gene3D" id="3.30.420.10">
    <property type="entry name" value="Ribonuclease H-like superfamily/Ribonuclease H"/>
    <property type="match status" value="1"/>
</dbReference>
<proteinExistence type="predicted"/>
<dbReference type="GO" id="GO:0003676">
    <property type="term" value="F:nucleic acid binding"/>
    <property type="evidence" value="ECO:0007669"/>
    <property type="project" value="InterPro"/>
</dbReference>
<dbReference type="AlphaFoldDB" id="A0A1I4TWE6"/>
<reference evidence="2" key="1">
    <citation type="submission" date="2016-10" db="EMBL/GenBank/DDBJ databases">
        <authorList>
            <person name="Varghese N."/>
            <person name="Submissions S."/>
        </authorList>
    </citation>
    <scope>NUCLEOTIDE SEQUENCE [LARGE SCALE GENOMIC DNA]</scope>
    <source>
        <strain evidence="2">DSM 24213</strain>
    </source>
</reference>